<evidence type="ECO:0000313" key="3">
    <source>
        <dbReference type="Proteomes" id="UP000663444"/>
    </source>
</evidence>
<gene>
    <name evidence="2" type="ORF">IWH25_01965</name>
</gene>
<accession>A0A974SPP0</accession>
<dbReference type="InterPro" id="IPR010835">
    <property type="entry name" value="DUF1439"/>
</dbReference>
<dbReference type="Proteomes" id="UP000663444">
    <property type="component" value="Chromosome"/>
</dbReference>
<keyword evidence="1" id="KW-0732">Signal</keyword>
<dbReference type="KEGG" id="ares:IWH25_01965"/>
<reference evidence="2" key="1">
    <citation type="submission" date="2020-11" db="EMBL/GenBank/DDBJ databases">
        <title>Azospira restricta DSM 18626 genome sequence.</title>
        <authorList>
            <person name="Moe W.M."/>
        </authorList>
    </citation>
    <scope>NUCLEOTIDE SEQUENCE</scope>
    <source>
        <strain evidence="2">DSM 18626</strain>
    </source>
</reference>
<organism evidence="2 3">
    <name type="scientific">Azospira restricta</name>
    <dbReference type="NCBI Taxonomy" id="404405"/>
    <lineage>
        <taxon>Bacteria</taxon>
        <taxon>Pseudomonadati</taxon>
        <taxon>Pseudomonadota</taxon>
        <taxon>Betaproteobacteria</taxon>
        <taxon>Rhodocyclales</taxon>
        <taxon>Rhodocyclaceae</taxon>
        <taxon>Azospira</taxon>
    </lineage>
</organism>
<dbReference type="Gene3D" id="3.15.10.40">
    <property type="entry name" value="Uncharacterised protein PF07273, DUF1439"/>
    <property type="match status" value="1"/>
</dbReference>
<keyword evidence="3" id="KW-1185">Reference proteome</keyword>
<feature type="chain" id="PRO_5037938163" evidence="1">
    <location>
        <begin position="21"/>
        <end position="182"/>
    </location>
</feature>
<name>A0A974SPP0_9RHOO</name>
<evidence type="ECO:0000256" key="1">
    <source>
        <dbReference type="SAM" id="SignalP"/>
    </source>
</evidence>
<evidence type="ECO:0000313" key="2">
    <source>
        <dbReference type="EMBL" id="QRJ64147.1"/>
    </source>
</evidence>
<dbReference type="Pfam" id="PF07273">
    <property type="entry name" value="DUF1439"/>
    <property type="match status" value="1"/>
</dbReference>
<dbReference type="AlphaFoldDB" id="A0A974SPP0"/>
<proteinExistence type="predicted"/>
<dbReference type="EMBL" id="CP064781">
    <property type="protein sequence ID" value="QRJ64147.1"/>
    <property type="molecule type" value="Genomic_DNA"/>
</dbReference>
<feature type="signal peptide" evidence="1">
    <location>
        <begin position="1"/>
        <end position="20"/>
    </location>
</feature>
<protein>
    <submittedName>
        <fullName evidence="2">DUF1439 domain-containing protein</fullName>
    </submittedName>
</protein>
<sequence length="182" mass="19608">MKLARLIVLAAALLAGASAAAGFLEREVVFSEAEIQAALARSKPQQLSYGGLLTVSLKEPPRIALDGDDGRARVAASIDLETPGQPPLRIDFTGRAGLRYDDRNKAFYLEKAVADSLSAPALRQEATPAARLAVTQLLNNYFRTKPVYVLREDGSPQEIAARWLLKSVRIEAGRVVAVLSPV</sequence>
<dbReference type="RefSeq" id="WP_203387685.1">
    <property type="nucleotide sequence ID" value="NZ_CP064781.1"/>
</dbReference>